<dbReference type="CDD" id="cd04765">
    <property type="entry name" value="HTH_MlrA-like_sg2"/>
    <property type="match status" value="1"/>
</dbReference>
<evidence type="ECO:0000256" key="1">
    <source>
        <dbReference type="ARBA" id="ARBA00023125"/>
    </source>
</evidence>
<dbReference type="Proteomes" id="UP000621447">
    <property type="component" value="Unassembled WGS sequence"/>
</dbReference>
<dbReference type="InterPro" id="IPR000551">
    <property type="entry name" value="MerR-type_HTH_dom"/>
</dbReference>
<name>A0ABX2JKW5_9SPHN</name>
<dbReference type="SMART" id="SM00422">
    <property type="entry name" value="HTH_MERR"/>
    <property type="match status" value="1"/>
</dbReference>
<dbReference type="EMBL" id="JABULH010000005">
    <property type="protein sequence ID" value="NTS66120.1"/>
    <property type="molecule type" value="Genomic_DNA"/>
</dbReference>
<feature type="region of interest" description="Disordered" evidence="2">
    <location>
        <begin position="92"/>
        <end position="112"/>
    </location>
</feature>
<keyword evidence="1" id="KW-0238">DNA-binding</keyword>
<dbReference type="PROSITE" id="PS50937">
    <property type="entry name" value="HTH_MERR_2"/>
    <property type="match status" value="1"/>
</dbReference>
<dbReference type="PANTHER" id="PTHR30204:SF15">
    <property type="entry name" value="BLL5018 PROTEIN"/>
    <property type="match status" value="1"/>
</dbReference>
<evidence type="ECO:0000313" key="5">
    <source>
        <dbReference type="Proteomes" id="UP000621447"/>
    </source>
</evidence>
<dbReference type="InterPro" id="IPR047057">
    <property type="entry name" value="MerR_fam"/>
</dbReference>
<dbReference type="Gene3D" id="1.10.1660.10">
    <property type="match status" value="1"/>
</dbReference>
<keyword evidence="5" id="KW-1185">Reference proteome</keyword>
<dbReference type="InterPro" id="IPR009061">
    <property type="entry name" value="DNA-bd_dom_put_sf"/>
</dbReference>
<protein>
    <submittedName>
        <fullName evidence="4">MerR family transcriptional regulator</fullName>
    </submittedName>
</protein>
<dbReference type="RefSeq" id="WP_174194730.1">
    <property type="nucleotide sequence ID" value="NZ_JABULH010000005.1"/>
</dbReference>
<gene>
    <name evidence="4" type="ORF">HRV97_13225</name>
</gene>
<accession>A0ABX2JKW5</accession>
<comment type="caution">
    <text evidence="4">The sequence shown here is derived from an EMBL/GenBank/DDBJ whole genome shotgun (WGS) entry which is preliminary data.</text>
</comment>
<proteinExistence type="predicted"/>
<dbReference type="SUPFAM" id="SSF46955">
    <property type="entry name" value="Putative DNA-binding domain"/>
    <property type="match status" value="1"/>
</dbReference>
<dbReference type="PANTHER" id="PTHR30204">
    <property type="entry name" value="REDOX-CYCLING DRUG-SENSING TRANSCRIPTIONAL ACTIVATOR SOXR"/>
    <property type="match status" value="1"/>
</dbReference>
<sequence length="138" mass="14905">MCAAGADTASEPARAAKADAAFRTIGEVTQATGIAPHILRYWEGRFPQLKPVTRAGNRRYYRPADVALVQRIDRLLNHEGYTVRGVQQLLAGERKPGEATAAPSPTPAPDAVATILPDTIDAIRLIRDYLREGLDADG</sequence>
<feature type="compositionally biased region" description="Low complexity" evidence="2">
    <location>
        <begin position="99"/>
        <end position="112"/>
    </location>
</feature>
<feature type="domain" description="HTH merR-type" evidence="3">
    <location>
        <begin position="24"/>
        <end position="92"/>
    </location>
</feature>
<dbReference type="Pfam" id="PF13411">
    <property type="entry name" value="MerR_1"/>
    <property type="match status" value="1"/>
</dbReference>
<reference evidence="4 5" key="1">
    <citation type="submission" date="2020-06" db="EMBL/GenBank/DDBJ databases">
        <title>Sphingomonas hominis sp. nov., a member of the Sphingomonas, isolated from the hair of a 22-year-old girl.</title>
        <authorList>
            <person name="Zhang D.-F."/>
            <person name="Cui X.-W."/>
        </authorList>
    </citation>
    <scope>NUCLEOTIDE SEQUENCE [LARGE SCALE GENOMIC DNA]</scope>
    <source>
        <strain evidence="4 5">HHU CXW</strain>
    </source>
</reference>
<evidence type="ECO:0000256" key="2">
    <source>
        <dbReference type="SAM" id="MobiDB-lite"/>
    </source>
</evidence>
<evidence type="ECO:0000313" key="4">
    <source>
        <dbReference type="EMBL" id="NTS66120.1"/>
    </source>
</evidence>
<organism evidence="4 5">
    <name type="scientific">Sphingomonas hominis</name>
    <dbReference type="NCBI Taxonomy" id="2741495"/>
    <lineage>
        <taxon>Bacteria</taxon>
        <taxon>Pseudomonadati</taxon>
        <taxon>Pseudomonadota</taxon>
        <taxon>Alphaproteobacteria</taxon>
        <taxon>Sphingomonadales</taxon>
        <taxon>Sphingomonadaceae</taxon>
        <taxon>Sphingomonas</taxon>
    </lineage>
</organism>
<evidence type="ECO:0000259" key="3">
    <source>
        <dbReference type="PROSITE" id="PS50937"/>
    </source>
</evidence>